<name>A0ACC0JCN4_CHOFU</name>
<gene>
    <name evidence="1" type="ORF">MSG28_009745</name>
</gene>
<sequence>MSTAPPAGSSAMLYFIIYYLKGAGATSRSPRDEPPRPRGGPHASRRRCRSAITTLVRRALFARLPKSSRRRAIFSRTWATTAERGRLARSPLTQPS</sequence>
<proteinExistence type="predicted"/>
<dbReference type="EMBL" id="CM046116">
    <property type="protein sequence ID" value="KAI8421785.1"/>
    <property type="molecule type" value="Genomic_DNA"/>
</dbReference>
<reference evidence="1 2" key="1">
    <citation type="journal article" date="2022" name="Genome Biol. Evol.">
        <title>The Spruce Budworm Genome: Reconstructing the Evolutionary History of Antifreeze Proteins.</title>
        <authorList>
            <person name="Beliveau C."/>
            <person name="Gagne P."/>
            <person name="Picq S."/>
            <person name="Vernygora O."/>
            <person name="Keeling C.I."/>
            <person name="Pinkney K."/>
            <person name="Doucet D."/>
            <person name="Wen F."/>
            <person name="Johnston J.S."/>
            <person name="Maaroufi H."/>
            <person name="Boyle B."/>
            <person name="Laroche J."/>
            <person name="Dewar K."/>
            <person name="Juretic N."/>
            <person name="Blackburn G."/>
            <person name="Nisole A."/>
            <person name="Brunet B."/>
            <person name="Brandao M."/>
            <person name="Lumley L."/>
            <person name="Duan J."/>
            <person name="Quan G."/>
            <person name="Lucarotti C.J."/>
            <person name="Roe A.D."/>
            <person name="Sperling F.A.H."/>
            <person name="Levesque R.C."/>
            <person name="Cusson M."/>
        </authorList>
    </citation>
    <scope>NUCLEOTIDE SEQUENCE [LARGE SCALE GENOMIC DNA]</scope>
    <source>
        <strain evidence="1">Glfc:IPQL:Cfum</strain>
    </source>
</reference>
<evidence type="ECO:0000313" key="1">
    <source>
        <dbReference type="EMBL" id="KAI8421785.1"/>
    </source>
</evidence>
<organism evidence="1 2">
    <name type="scientific">Choristoneura fumiferana</name>
    <name type="common">Spruce budworm moth</name>
    <name type="synonym">Archips fumiferana</name>
    <dbReference type="NCBI Taxonomy" id="7141"/>
    <lineage>
        <taxon>Eukaryota</taxon>
        <taxon>Metazoa</taxon>
        <taxon>Ecdysozoa</taxon>
        <taxon>Arthropoda</taxon>
        <taxon>Hexapoda</taxon>
        <taxon>Insecta</taxon>
        <taxon>Pterygota</taxon>
        <taxon>Neoptera</taxon>
        <taxon>Endopterygota</taxon>
        <taxon>Lepidoptera</taxon>
        <taxon>Glossata</taxon>
        <taxon>Ditrysia</taxon>
        <taxon>Tortricoidea</taxon>
        <taxon>Tortricidae</taxon>
        <taxon>Tortricinae</taxon>
        <taxon>Choristoneura</taxon>
    </lineage>
</organism>
<comment type="caution">
    <text evidence="1">The sequence shown here is derived from an EMBL/GenBank/DDBJ whole genome shotgun (WGS) entry which is preliminary data.</text>
</comment>
<evidence type="ECO:0000313" key="2">
    <source>
        <dbReference type="Proteomes" id="UP001064048"/>
    </source>
</evidence>
<dbReference type="Proteomes" id="UP001064048">
    <property type="component" value="Chromosome 16"/>
</dbReference>
<protein>
    <submittedName>
        <fullName evidence="1">Uncharacterized protein</fullName>
    </submittedName>
</protein>
<accession>A0ACC0JCN4</accession>
<keyword evidence="2" id="KW-1185">Reference proteome</keyword>